<proteinExistence type="predicted"/>
<evidence type="ECO:0000313" key="2">
    <source>
        <dbReference type="EMBL" id="OGD62927.1"/>
    </source>
</evidence>
<sequence length="78" mass="9071">MLDQLADLYGQFLSIFPAYLHFWISLVIFIALVLWLVDLVKKHWIWILLLIIFIPASIPLLRQIGKGIIDLLGFLLPK</sequence>
<evidence type="ECO:0000256" key="1">
    <source>
        <dbReference type="SAM" id="Phobius"/>
    </source>
</evidence>
<gene>
    <name evidence="2" type="ORF">A2160_04110</name>
</gene>
<dbReference type="EMBL" id="MEZK01000014">
    <property type="protein sequence ID" value="OGD62927.1"/>
    <property type="molecule type" value="Genomic_DNA"/>
</dbReference>
<protein>
    <submittedName>
        <fullName evidence="2">Uncharacterized protein</fullName>
    </submittedName>
</protein>
<dbReference type="AlphaFoldDB" id="A0A1F5E693"/>
<comment type="caution">
    <text evidence="2">The sequence shown here is derived from an EMBL/GenBank/DDBJ whole genome shotgun (WGS) entry which is preliminary data.</text>
</comment>
<name>A0A1F5E693_9BACT</name>
<organism evidence="2 3">
    <name type="scientific">Candidatus Beckwithbacteria bacterium RBG_13_42_9</name>
    <dbReference type="NCBI Taxonomy" id="1797457"/>
    <lineage>
        <taxon>Bacteria</taxon>
        <taxon>Candidatus Beckwithiibacteriota</taxon>
    </lineage>
</organism>
<feature type="transmembrane region" description="Helical" evidence="1">
    <location>
        <begin position="12"/>
        <end position="37"/>
    </location>
</feature>
<keyword evidence="1" id="KW-1133">Transmembrane helix</keyword>
<accession>A0A1F5E693</accession>
<keyword evidence="1" id="KW-0472">Membrane</keyword>
<reference evidence="2 3" key="1">
    <citation type="journal article" date="2016" name="Nat. Commun.">
        <title>Thousands of microbial genomes shed light on interconnected biogeochemical processes in an aquifer system.</title>
        <authorList>
            <person name="Anantharaman K."/>
            <person name="Brown C.T."/>
            <person name="Hug L.A."/>
            <person name="Sharon I."/>
            <person name="Castelle C.J."/>
            <person name="Probst A.J."/>
            <person name="Thomas B.C."/>
            <person name="Singh A."/>
            <person name="Wilkins M.J."/>
            <person name="Karaoz U."/>
            <person name="Brodie E.L."/>
            <person name="Williams K.H."/>
            <person name="Hubbard S.S."/>
            <person name="Banfield J.F."/>
        </authorList>
    </citation>
    <scope>NUCLEOTIDE SEQUENCE [LARGE SCALE GENOMIC DNA]</scope>
</reference>
<keyword evidence="1" id="KW-0812">Transmembrane</keyword>
<evidence type="ECO:0000313" key="3">
    <source>
        <dbReference type="Proteomes" id="UP000177006"/>
    </source>
</evidence>
<feature type="transmembrane region" description="Helical" evidence="1">
    <location>
        <begin position="43"/>
        <end position="61"/>
    </location>
</feature>
<dbReference type="Proteomes" id="UP000177006">
    <property type="component" value="Unassembled WGS sequence"/>
</dbReference>